<dbReference type="Gene3D" id="3.30.40.10">
    <property type="entry name" value="Zinc/RING finger domain, C3HC4 (zinc finger)"/>
    <property type="match status" value="1"/>
</dbReference>
<dbReference type="InterPro" id="IPR001841">
    <property type="entry name" value="Znf_RING"/>
</dbReference>
<dbReference type="EMBL" id="HBEY01016899">
    <property type="protein sequence ID" value="CAD8604860.1"/>
    <property type="molecule type" value="Transcribed_RNA"/>
</dbReference>
<evidence type="ECO:0000256" key="2">
    <source>
        <dbReference type="SAM" id="Coils"/>
    </source>
</evidence>
<dbReference type="InterPro" id="IPR013083">
    <property type="entry name" value="Znf_RING/FYVE/PHD"/>
</dbReference>
<dbReference type="Pfam" id="PF13639">
    <property type="entry name" value="zf-RING_2"/>
    <property type="match status" value="1"/>
</dbReference>
<dbReference type="GO" id="GO:0008270">
    <property type="term" value="F:zinc ion binding"/>
    <property type="evidence" value="ECO:0007669"/>
    <property type="project" value="UniProtKB-KW"/>
</dbReference>
<proteinExistence type="predicted"/>
<evidence type="ECO:0000259" key="3">
    <source>
        <dbReference type="PROSITE" id="PS50089"/>
    </source>
</evidence>
<feature type="domain" description="RING-type" evidence="3">
    <location>
        <begin position="11"/>
        <end position="37"/>
    </location>
</feature>
<evidence type="ECO:0000313" key="4">
    <source>
        <dbReference type="EMBL" id="CAD8604860.1"/>
    </source>
</evidence>
<organism evidence="4">
    <name type="scientific">Coccolithus braarudii</name>
    <dbReference type="NCBI Taxonomy" id="221442"/>
    <lineage>
        <taxon>Eukaryota</taxon>
        <taxon>Haptista</taxon>
        <taxon>Haptophyta</taxon>
        <taxon>Prymnesiophyceae</taxon>
        <taxon>Coccolithales</taxon>
        <taxon>Coccolithaceae</taxon>
        <taxon>Coccolithus</taxon>
    </lineage>
</organism>
<sequence length="221" mass="24663">MDSHADQQVSVTSCGHAFHSDCLQTWFKVKSFCPLCKHTRPNGKPPAVRVLRALDPVGPQEEALIDEHMMNDAPTPSIEEESALLTRAQQENDELQHACTREEESRAAARRRITVLQAEVMTLKRKLRAKEHEERKRCAKDLPKSASGDSIFETAQAGLEIRDVDVGVVSSSANAPVNREAVARQSQALSWRCAELRDVKAKVNSARCLLETWTHTARDTI</sequence>
<feature type="coiled-coil region" evidence="2">
    <location>
        <begin position="78"/>
        <end position="133"/>
    </location>
</feature>
<protein>
    <recommendedName>
        <fullName evidence="3">RING-type domain-containing protein</fullName>
    </recommendedName>
</protein>
<reference evidence="4" key="1">
    <citation type="submission" date="2021-01" db="EMBL/GenBank/DDBJ databases">
        <authorList>
            <person name="Corre E."/>
            <person name="Pelletier E."/>
            <person name="Niang G."/>
            <person name="Scheremetjew M."/>
            <person name="Finn R."/>
            <person name="Kale V."/>
            <person name="Holt S."/>
            <person name="Cochrane G."/>
            <person name="Meng A."/>
            <person name="Brown T."/>
            <person name="Cohen L."/>
        </authorList>
    </citation>
    <scope>NUCLEOTIDE SEQUENCE</scope>
    <source>
        <strain evidence="4">PLY182g</strain>
    </source>
</reference>
<keyword evidence="1" id="KW-0479">Metal-binding</keyword>
<keyword evidence="1" id="KW-0863">Zinc-finger</keyword>
<accession>A0A7S0L8J2</accession>
<gene>
    <name evidence="4" type="ORF">CPEL01642_LOCUS8195</name>
</gene>
<dbReference type="AlphaFoldDB" id="A0A7S0L8J2"/>
<keyword evidence="1" id="KW-0862">Zinc</keyword>
<evidence type="ECO:0000256" key="1">
    <source>
        <dbReference type="PROSITE-ProRule" id="PRU00175"/>
    </source>
</evidence>
<name>A0A7S0L8J2_9EUKA</name>
<dbReference type="PROSITE" id="PS50089">
    <property type="entry name" value="ZF_RING_2"/>
    <property type="match status" value="1"/>
</dbReference>
<keyword evidence="2" id="KW-0175">Coiled coil</keyword>
<dbReference type="SUPFAM" id="SSF57850">
    <property type="entry name" value="RING/U-box"/>
    <property type="match status" value="1"/>
</dbReference>